<dbReference type="AlphaFoldDB" id="A0AAP6HFY1"/>
<name>A0AAP6HFY1_RIEAN</name>
<dbReference type="EMBL" id="JAQZHK010000003">
    <property type="protein sequence ID" value="MDY3512560.1"/>
    <property type="molecule type" value="Genomic_DNA"/>
</dbReference>
<proteinExistence type="predicted"/>
<evidence type="ECO:0000313" key="1">
    <source>
        <dbReference type="EMBL" id="MDY3512560.1"/>
    </source>
</evidence>
<dbReference type="RefSeq" id="WP_109475297.1">
    <property type="nucleotide sequence ID" value="NZ_CP168321.1"/>
</dbReference>
<evidence type="ECO:0000313" key="2">
    <source>
        <dbReference type="Proteomes" id="UP001284033"/>
    </source>
</evidence>
<protein>
    <submittedName>
        <fullName evidence="1">GLPGLI family protein</fullName>
    </submittedName>
</protein>
<dbReference type="NCBIfam" id="TIGR01200">
    <property type="entry name" value="GLPGLI"/>
    <property type="match status" value="1"/>
</dbReference>
<reference evidence="1" key="1">
    <citation type="submission" date="2023-01" db="EMBL/GenBank/DDBJ databases">
        <title>Genome-based studies on antimicrobial resistance profiles of Riemerella anatipestifer in China, 1994 to 2021.</title>
        <authorList>
            <person name="Yang Z."/>
            <person name="Zhu D."/>
        </authorList>
    </citation>
    <scope>NUCLEOTIDE SEQUENCE</scope>
    <source>
        <strain evidence="1">RCAD1218</strain>
    </source>
</reference>
<sequence length="271" mass="31378">MKYIFLSLIFVSLNCFKAQQTAIDSLKIQCEYSLHYQTDSTDIHSKDNENFLLFIGKNKSLFLSTNKYKRDSIKNSYIKQSSIKMLDLTNFPKTAFPYKIVKDYVNNNILFYDDISAKLSVYYTEKPNLIWKISDETDKIANIDCNIAYTNYAGRVYKAWYATNILLPEGPYKFNGLPGLITKIEDTKGYYKFELISIKDLSGYKKTIDMENNHINGKKITKKEYLNAKKNYIDNLGEELRNSGIFIGADAIKKAQDRAKKKNNPIELKVD</sequence>
<dbReference type="Proteomes" id="UP001284033">
    <property type="component" value="Unassembled WGS sequence"/>
</dbReference>
<comment type="caution">
    <text evidence="1">The sequence shown here is derived from an EMBL/GenBank/DDBJ whole genome shotgun (WGS) entry which is preliminary data.</text>
</comment>
<dbReference type="InterPro" id="IPR005901">
    <property type="entry name" value="GLPGLI"/>
</dbReference>
<organism evidence="1 2">
    <name type="scientific">Riemerella anatipestifer</name>
    <name type="common">Moraxella anatipestifer</name>
    <dbReference type="NCBI Taxonomy" id="34085"/>
    <lineage>
        <taxon>Bacteria</taxon>
        <taxon>Pseudomonadati</taxon>
        <taxon>Bacteroidota</taxon>
        <taxon>Flavobacteriia</taxon>
        <taxon>Flavobacteriales</taxon>
        <taxon>Weeksellaceae</taxon>
        <taxon>Riemerella</taxon>
    </lineage>
</organism>
<gene>
    <name evidence="1" type="ORF">PG303_04945</name>
</gene>
<accession>A0AAP6HFY1</accession>